<feature type="region of interest" description="Disordered" evidence="1">
    <location>
        <begin position="123"/>
        <end position="167"/>
    </location>
</feature>
<gene>
    <name evidence="2" type="ORF">RHGRI_033169</name>
</gene>
<name>A0AAV6HWK5_9ERIC</name>
<comment type="caution">
    <text evidence="2">The sequence shown here is derived from an EMBL/GenBank/DDBJ whole genome shotgun (WGS) entry which is preliminary data.</text>
</comment>
<protein>
    <submittedName>
        <fullName evidence="2">Uncharacterized protein</fullName>
    </submittedName>
</protein>
<dbReference type="AlphaFoldDB" id="A0AAV6HWK5"/>
<accession>A0AAV6HWK5</accession>
<dbReference type="EMBL" id="JACTNZ010000012">
    <property type="protein sequence ID" value="KAG5520492.1"/>
    <property type="molecule type" value="Genomic_DNA"/>
</dbReference>
<feature type="compositionally biased region" description="Basic and acidic residues" evidence="1">
    <location>
        <begin position="156"/>
        <end position="165"/>
    </location>
</feature>
<proteinExistence type="predicted"/>
<evidence type="ECO:0000256" key="1">
    <source>
        <dbReference type="SAM" id="MobiDB-lite"/>
    </source>
</evidence>
<dbReference type="Proteomes" id="UP000823749">
    <property type="component" value="Chromosome 12"/>
</dbReference>
<keyword evidence="3" id="KW-1185">Reference proteome</keyword>
<sequence length="188" mass="20889">MAWHGMMDGGHAYMVWPMGRRHVMGDGVNFTAKFFRRYEIRCAAIKGDFAPVVVVLGTILVAVSIGVHTAKQQLVYSPSVRVNKKRRESVPEVDDPDHVVGGSEKFIDKSFLRKVAHIQDHHIISDPARPNPYTRVPKRSKPPASPQERPQLAMEAEAKADHASEEEGMYICPQAKLYAPLPQPAAGL</sequence>
<reference evidence="2" key="1">
    <citation type="submission" date="2020-08" db="EMBL/GenBank/DDBJ databases">
        <title>Plant Genome Project.</title>
        <authorList>
            <person name="Zhang R.-G."/>
        </authorList>
    </citation>
    <scope>NUCLEOTIDE SEQUENCE</scope>
    <source>
        <strain evidence="2">WSP0</strain>
        <tissue evidence="2">Leaf</tissue>
    </source>
</reference>
<evidence type="ECO:0000313" key="2">
    <source>
        <dbReference type="EMBL" id="KAG5520492.1"/>
    </source>
</evidence>
<dbReference type="PANTHER" id="PTHR33919:SF9">
    <property type="entry name" value="RIBOSOME BIOGENESIS NEP1-LIKE PROTEIN"/>
    <property type="match status" value="1"/>
</dbReference>
<evidence type="ECO:0000313" key="3">
    <source>
        <dbReference type="Proteomes" id="UP000823749"/>
    </source>
</evidence>
<organism evidence="2 3">
    <name type="scientific">Rhododendron griersonianum</name>
    <dbReference type="NCBI Taxonomy" id="479676"/>
    <lineage>
        <taxon>Eukaryota</taxon>
        <taxon>Viridiplantae</taxon>
        <taxon>Streptophyta</taxon>
        <taxon>Embryophyta</taxon>
        <taxon>Tracheophyta</taxon>
        <taxon>Spermatophyta</taxon>
        <taxon>Magnoliopsida</taxon>
        <taxon>eudicotyledons</taxon>
        <taxon>Gunneridae</taxon>
        <taxon>Pentapetalae</taxon>
        <taxon>asterids</taxon>
        <taxon>Ericales</taxon>
        <taxon>Ericaceae</taxon>
        <taxon>Ericoideae</taxon>
        <taxon>Rhodoreae</taxon>
        <taxon>Rhododendron</taxon>
    </lineage>
</organism>
<dbReference type="PANTHER" id="PTHR33919">
    <property type="entry name" value="OS09G0127700 PROTEIN"/>
    <property type="match status" value="1"/>
</dbReference>